<organism evidence="1 2">
    <name type="scientific">Novosphingobium ovatum</name>
    <dbReference type="NCBI Taxonomy" id="1908523"/>
    <lineage>
        <taxon>Bacteria</taxon>
        <taxon>Pseudomonadati</taxon>
        <taxon>Pseudomonadota</taxon>
        <taxon>Alphaproteobacteria</taxon>
        <taxon>Sphingomonadales</taxon>
        <taxon>Sphingomonadaceae</taxon>
        <taxon>Novosphingobium</taxon>
    </lineage>
</organism>
<dbReference type="Proteomes" id="UP000753724">
    <property type="component" value="Unassembled WGS sequence"/>
</dbReference>
<protein>
    <recommendedName>
        <fullName evidence="3">Phytoene synthase</fullName>
    </recommendedName>
</protein>
<reference evidence="2" key="1">
    <citation type="submission" date="2020-01" db="EMBL/GenBank/DDBJ databases">
        <title>Sphingomonas sp. strain CSW-10.</title>
        <authorList>
            <person name="Chen W.-M."/>
        </authorList>
    </citation>
    <scope>NUCLEOTIDE SEQUENCE [LARGE SCALE GENOMIC DNA]</scope>
    <source>
        <strain evidence="2">FSY-8</strain>
    </source>
</reference>
<gene>
    <name evidence="1" type="ORF">GTZ99_06550</name>
</gene>
<accession>A0ABW9XCJ1</accession>
<keyword evidence="2" id="KW-1185">Reference proteome</keyword>
<comment type="caution">
    <text evidence="1">The sequence shown here is derived from an EMBL/GenBank/DDBJ whole genome shotgun (WGS) entry which is preliminary data.</text>
</comment>
<evidence type="ECO:0000313" key="2">
    <source>
        <dbReference type="Proteomes" id="UP000753724"/>
    </source>
</evidence>
<dbReference type="RefSeq" id="WP_161717453.1">
    <property type="nucleotide sequence ID" value="NZ_JAAAPO010000002.1"/>
</dbReference>
<evidence type="ECO:0008006" key="3">
    <source>
        <dbReference type="Google" id="ProtNLM"/>
    </source>
</evidence>
<sequence length="215" mass="22971">MFADLIDTLPPPWRLALSYAPGPVKERWLTLLALDERLGGVARPVLIGGREPIMAQIRLAWWRDRLREPAAQWPKGEPLLAALACWDDGHGALGALVDGWEALLADRPLNMTTVAQFVAGRQAACAALAGGSDDALATMARGWALGDLIPLLAAPEEQAMLAQMTAAQPARLPRLSRAMRPLVVLAGLAQRVQKGGKLDNFGAFAASIRLGLFGT</sequence>
<name>A0ABW9XCJ1_9SPHN</name>
<dbReference type="EMBL" id="JAAAPO010000002">
    <property type="protein sequence ID" value="NBC36217.1"/>
    <property type="molecule type" value="Genomic_DNA"/>
</dbReference>
<proteinExistence type="predicted"/>
<evidence type="ECO:0000313" key="1">
    <source>
        <dbReference type="EMBL" id="NBC36217.1"/>
    </source>
</evidence>